<accession>A0A4Q1CCP5</accession>
<dbReference type="OrthoDB" id="193602at2"/>
<name>A0A4Q1CCP5_9BACT</name>
<keyword evidence="2" id="KW-1185">Reference proteome</keyword>
<gene>
    <name evidence="1" type="ORF">ESB00_12960</name>
</gene>
<evidence type="ECO:0000313" key="2">
    <source>
        <dbReference type="Proteomes" id="UP000290218"/>
    </source>
</evidence>
<comment type="caution">
    <text evidence="1">The sequence shown here is derived from an EMBL/GenBank/DDBJ whole genome shotgun (WGS) entry which is preliminary data.</text>
</comment>
<evidence type="ECO:0000313" key="1">
    <source>
        <dbReference type="EMBL" id="RXK56736.1"/>
    </source>
</evidence>
<sequence length="218" mass="24097">MLLGFVALPGQQPAYLRTALEGFNTGVPAGWAYTLTTVRHGRALTERFDPALPPAAQWTLLETEGRPPTPDELEKYRRARAAAPGGMQANFERADIEPGSLTLVREDATYAEYSSAFRETSVGPDKMLGHLKLVLKVDKTIPHVSAYVLELKEPYSPVLGVKMTELRVEARFSPPATGRPSLLTGLSSRFTGRIFFIPTGEELELTYREHTPPTELSR</sequence>
<dbReference type="AlphaFoldDB" id="A0A4Q1CCP5"/>
<dbReference type="RefSeq" id="WP_129048102.1">
    <property type="nucleotide sequence ID" value="NZ_SDHX01000001.1"/>
</dbReference>
<dbReference type="EMBL" id="SDHX01000001">
    <property type="protein sequence ID" value="RXK56736.1"/>
    <property type="molecule type" value="Genomic_DNA"/>
</dbReference>
<reference evidence="1 2" key="1">
    <citation type="submission" date="2019-01" db="EMBL/GenBank/DDBJ databases">
        <title>Lacunisphaera sp. strain TWA-58.</title>
        <authorList>
            <person name="Chen W.-M."/>
        </authorList>
    </citation>
    <scope>NUCLEOTIDE SEQUENCE [LARGE SCALE GENOMIC DNA]</scope>
    <source>
        <strain evidence="1 2">TWA-58</strain>
    </source>
</reference>
<protein>
    <submittedName>
        <fullName evidence="1">Uncharacterized protein</fullName>
    </submittedName>
</protein>
<proteinExistence type="predicted"/>
<organism evidence="1 2">
    <name type="scientific">Oleiharenicola lentus</name>
    <dbReference type="NCBI Taxonomy" id="2508720"/>
    <lineage>
        <taxon>Bacteria</taxon>
        <taxon>Pseudomonadati</taxon>
        <taxon>Verrucomicrobiota</taxon>
        <taxon>Opitutia</taxon>
        <taxon>Opitutales</taxon>
        <taxon>Opitutaceae</taxon>
        <taxon>Oleiharenicola</taxon>
    </lineage>
</organism>
<dbReference type="Proteomes" id="UP000290218">
    <property type="component" value="Unassembled WGS sequence"/>
</dbReference>